<evidence type="ECO:0000256" key="8">
    <source>
        <dbReference type="RuleBase" id="RU003500"/>
    </source>
</evidence>
<accession>A0A914QUQ6</accession>
<dbReference type="Proteomes" id="UP000887578">
    <property type="component" value="Unplaced"/>
</dbReference>
<evidence type="ECO:0000256" key="3">
    <source>
        <dbReference type="ARBA" id="ARBA00022473"/>
    </source>
</evidence>
<reference evidence="11" key="1">
    <citation type="submission" date="2022-11" db="UniProtKB">
        <authorList>
            <consortium name="WormBaseParasite"/>
        </authorList>
    </citation>
    <scope>IDENTIFICATION</scope>
</reference>
<sequence>MFLLKFLIFICIISKVFATVTWLAVGMAAVELKPSTNIPISTLCKSLPGLTRKQIKFCRKNFDTMNSIRYGAREAYSECQYQFHLRRAHNV</sequence>
<keyword evidence="3 8" id="KW-0217">Developmental protein</keyword>
<keyword evidence="7" id="KW-1015">Disulfide bond</keyword>
<evidence type="ECO:0000256" key="5">
    <source>
        <dbReference type="ARBA" id="ARBA00022530"/>
    </source>
</evidence>
<evidence type="ECO:0000256" key="9">
    <source>
        <dbReference type="SAM" id="SignalP"/>
    </source>
</evidence>
<name>A0A914QUQ6_9BILA</name>
<dbReference type="GO" id="GO:0005576">
    <property type="term" value="C:extracellular region"/>
    <property type="evidence" value="ECO:0007669"/>
    <property type="project" value="InterPro"/>
</dbReference>
<organism evidence="10 11">
    <name type="scientific">Panagrolaimus davidi</name>
    <dbReference type="NCBI Taxonomy" id="227884"/>
    <lineage>
        <taxon>Eukaryota</taxon>
        <taxon>Metazoa</taxon>
        <taxon>Ecdysozoa</taxon>
        <taxon>Nematoda</taxon>
        <taxon>Chromadorea</taxon>
        <taxon>Rhabditida</taxon>
        <taxon>Tylenchina</taxon>
        <taxon>Panagrolaimomorpha</taxon>
        <taxon>Panagrolaimoidea</taxon>
        <taxon>Panagrolaimidae</taxon>
        <taxon>Panagrolaimus</taxon>
    </lineage>
</organism>
<feature type="signal peptide" evidence="9">
    <location>
        <begin position="1"/>
        <end position="18"/>
    </location>
</feature>
<dbReference type="InterPro" id="IPR005817">
    <property type="entry name" value="Wnt"/>
</dbReference>
<evidence type="ECO:0000256" key="6">
    <source>
        <dbReference type="ARBA" id="ARBA00022687"/>
    </source>
</evidence>
<keyword evidence="4" id="KW-0964">Secreted</keyword>
<dbReference type="WBParaSite" id="PDA_v2.g5493.t1">
    <property type="protein sequence ID" value="PDA_v2.g5493.t1"/>
    <property type="gene ID" value="PDA_v2.g5493"/>
</dbReference>
<dbReference type="Pfam" id="PF00110">
    <property type="entry name" value="wnt"/>
    <property type="match status" value="1"/>
</dbReference>
<proteinExistence type="inferred from homology"/>
<evidence type="ECO:0000256" key="2">
    <source>
        <dbReference type="ARBA" id="ARBA00005683"/>
    </source>
</evidence>
<dbReference type="GO" id="GO:0016055">
    <property type="term" value="P:Wnt signaling pathway"/>
    <property type="evidence" value="ECO:0007669"/>
    <property type="project" value="UniProtKB-KW"/>
</dbReference>
<keyword evidence="5" id="KW-0272">Extracellular matrix</keyword>
<evidence type="ECO:0000313" key="11">
    <source>
        <dbReference type="WBParaSite" id="PDA_v2.g5493.t1"/>
    </source>
</evidence>
<comment type="subcellular location">
    <subcellularLocation>
        <location evidence="1 8">Secreted</location>
        <location evidence="1 8">Extracellular space</location>
        <location evidence="1 8">Extracellular matrix</location>
    </subcellularLocation>
</comment>
<keyword evidence="9" id="KW-0732">Signal</keyword>
<protein>
    <recommendedName>
        <fullName evidence="8">Protein Wnt</fullName>
    </recommendedName>
</protein>
<keyword evidence="10" id="KW-1185">Reference proteome</keyword>
<dbReference type="AlphaFoldDB" id="A0A914QUQ6"/>
<dbReference type="GO" id="GO:0005102">
    <property type="term" value="F:signaling receptor binding"/>
    <property type="evidence" value="ECO:0007669"/>
    <property type="project" value="InterPro"/>
</dbReference>
<feature type="chain" id="PRO_5037525022" description="Protein Wnt" evidence="9">
    <location>
        <begin position="19"/>
        <end position="91"/>
    </location>
</feature>
<keyword evidence="6 8" id="KW-0879">Wnt signaling pathway</keyword>
<evidence type="ECO:0000256" key="1">
    <source>
        <dbReference type="ARBA" id="ARBA00004498"/>
    </source>
</evidence>
<evidence type="ECO:0000256" key="7">
    <source>
        <dbReference type="ARBA" id="ARBA00023157"/>
    </source>
</evidence>
<comment type="similarity">
    <text evidence="2 8">Belongs to the Wnt family.</text>
</comment>
<evidence type="ECO:0000256" key="4">
    <source>
        <dbReference type="ARBA" id="ARBA00022525"/>
    </source>
</evidence>
<evidence type="ECO:0000313" key="10">
    <source>
        <dbReference type="Proteomes" id="UP000887578"/>
    </source>
</evidence>
<comment type="function">
    <text evidence="8">Ligand for members of the frizzled family of seven transmembrane receptors.</text>
</comment>